<evidence type="ECO:0000313" key="20">
    <source>
        <dbReference type="Proteomes" id="UP001231859"/>
    </source>
</evidence>
<evidence type="ECO:0000256" key="14">
    <source>
        <dbReference type="ARBA" id="ARBA00030158"/>
    </source>
</evidence>
<evidence type="ECO:0000259" key="18">
    <source>
        <dbReference type="Pfam" id="PF13981"/>
    </source>
</evidence>
<evidence type="ECO:0000256" key="1">
    <source>
        <dbReference type="ARBA" id="ARBA00000885"/>
    </source>
</evidence>
<evidence type="ECO:0000259" key="17">
    <source>
        <dbReference type="Pfam" id="PF13979"/>
    </source>
</evidence>
<accession>A0ABY8P3L8</accession>
<evidence type="ECO:0000256" key="15">
    <source>
        <dbReference type="ARBA" id="ARBA00032669"/>
    </source>
</evidence>
<dbReference type="EMBL" id="CP123759">
    <property type="protein sequence ID" value="WGO84092.1"/>
    <property type="molecule type" value="Genomic_DNA"/>
</dbReference>
<keyword evidence="7" id="KW-0964">Secreted</keyword>
<feature type="compositionally biased region" description="Polar residues" evidence="16">
    <location>
        <begin position="39"/>
        <end position="49"/>
    </location>
</feature>
<dbReference type="InterPro" id="IPR038270">
    <property type="entry name" value="SopA-like_catalytic_sf"/>
</dbReference>
<evidence type="ECO:0000256" key="4">
    <source>
        <dbReference type="ARBA" id="ARBA00006549"/>
    </source>
</evidence>
<dbReference type="RefSeq" id="WP_280939123.1">
    <property type="nucleotide sequence ID" value="NZ_CP123759.1"/>
</dbReference>
<evidence type="ECO:0000256" key="6">
    <source>
        <dbReference type="ARBA" id="ARBA00021624"/>
    </source>
</evidence>
<evidence type="ECO:0000256" key="10">
    <source>
        <dbReference type="ARBA" id="ARBA00022786"/>
    </source>
</evidence>
<comment type="subcellular location">
    <subcellularLocation>
        <location evidence="2">Host cell</location>
    </subcellularLocation>
    <subcellularLocation>
        <location evidence="3">Secreted</location>
    </subcellularLocation>
</comment>
<evidence type="ECO:0000256" key="8">
    <source>
        <dbReference type="ARBA" id="ARBA00022679"/>
    </source>
</evidence>
<dbReference type="Pfam" id="PF13981">
    <property type="entry name" value="SopA"/>
    <property type="match status" value="1"/>
</dbReference>
<keyword evidence="20" id="KW-1185">Reference proteome</keyword>
<evidence type="ECO:0000256" key="9">
    <source>
        <dbReference type="ARBA" id="ARBA00022737"/>
    </source>
</evidence>
<dbReference type="SUPFAM" id="SSF141571">
    <property type="entry name" value="Pentapeptide repeat-like"/>
    <property type="match status" value="1"/>
</dbReference>
<comment type="similarity">
    <text evidence="4">Belongs to the SopA E3 ligase family.</text>
</comment>
<protein>
    <recommendedName>
        <fullName evidence="6">E3 ubiquitin-protein ligase SopA</fullName>
        <ecNumber evidence="5">2.3.2.26</ecNumber>
    </recommendedName>
    <alternativeName>
        <fullName evidence="15">HECT-type E3 ubiquitin transferase SopA</fullName>
    </alternativeName>
    <alternativeName>
        <fullName evidence="13">Salmonella outer protein A</fullName>
    </alternativeName>
    <alternativeName>
        <fullName evidence="14">Secreted effector protein SopA</fullName>
    </alternativeName>
</protein>
<keyword evidence="10" id="KW-0833">Ubl conjugation pathway</keyword>
<evidence type="ECO:0000256" key="7">
    <source>
        <dbReference type="ARBA" id="ARBA00022525"/>
    </source>
</evidence>
<organism evidence="19 20">
    <name type="scientific">Arsenophonus apicola</name>
    <dbReference type="NCBI Taxonomy" id="2879119"/>
    <lineage>
        <taxon>Bacteria</taxon>
        <taxon>Pseudomonadati</taxon>
        <taxon>Pseudomonadota</taxon>
        <taxon>Gammaproteobacteria</taxon>
        <taxon>Enterobacterales</taxon>
        <taxon>Morganellaceae</taxon>
        <taxon>Arsenophonus</taxon>
    </lineage>
</organism>
<reference evidence="19 20" key="1">
    <citation type="submission" date="2023-04" db="EMBL/GenBank/DDBJ databases">
        <title>Genome dynamics across the evolutionary transition to endosymbiosis.</title>
        <authorList>
            <person name="Siozios S."/>
            <person name="Nadal-Jimenez P."/>
            <person name="Azagi T."/>
            <person name="Sprong H."/>
            <person name="Frost C.L."/>
            <person name="Parratt S.R."/>
            <person name="Taylor G."/>
            <person name="Brettell L."/>
            <person name="Lew K.C."/>
            <person name="Croft L."/>
            <person name="King K.C."/>
            <person name="Brockhurst M.A."/>
            <person name="Hypsa V."/>
            <person name="Novakova E."/>
            <person name="Darby A.C."/>
            <person name="Hurst G.D.D."/>
        </authorList>
    </citation>
    <scope>NUCLEOTIDE SEQUENCE [LARGE SCALE GENOMIC DNA]</scope>
    <source>
        <strain evidence="20">aApi_AU</strain>
    </source>
</reference>
<dbReference type="InterPro" id="IPR001646">
    <property type="entry name" value="5peptide_repeat"/>
</dbReference>
<dbReference type="PANTHER" id="PTHR47485">
    <property type="entry name" value="THYLAKOID LUMENAL 17.4 KDA PROTEIN, CHLOROPLASTIC"/>
    <property type="match status" value="1"/>
</dbReference>
<evidence type="ECO:0000256" key="3">
    <source>
        <dbReference type="ARBA" id="ARBA00004613"/>
    </source>
</evidence>
<dbReference type="Proteomes" id="UP001231859">
    <property type="component" value="Chromosome"/>
</dbReference>
<evidence type="ECO:0000256" key="12">
    <source>
        <dbReference type="ARBA" id="ARBA00023026"/>
    </source>
</evidence>
<dbReference type="Gene3D" id="1.10.4140.10">
    <property type="entry name" value="effector protein (NleL)"/>
    <property type="match status" value="1"/>
</dbReference>
<dbReference type="InterPro" id="IPR025725">
    <property type="entry name" value="SopA-like_cat"/>
</dbReference>
<feature type="domain" description="E3 ubiquitin ligase SopA-like central" evidence="18">
    <location>
        <begin position="1123"/>
        <end position="1250"/>
    </location>
</feature>
<dbReference type="EC" id="2.3.2.26" evidence="5"/>
<evidence type="ECO:0000256" key="16">
    <source>
        <dbReference type="SAM" id="MobiDB-lite"/>
    </source>
</evidence>
<proteinExistence type="inferred from homology"/>
<sequence>MTSITKPASSTVWMASILDFSQNDKKNLESILNKDPANNKVNPQEQIHNQQEKPQKILSNKNQAQHNNDTLSLIDRFINPPLSIAIEEFDKLAHDEQNRLLRALLIKEKIINQEDKAIVTRELANGVIDYLDRYDYSKDKISELAYLLLKPLGEYGGSNGESAPYARQQAVITNWLQYAIFGMPIDNWLLAQIKKNQTQQNTFIQAATITDKMQQIITAGLPSDNWRLMQTEQIKSAENFLLRHQDLKNEHYNHIKLTLPYAEIRDYYQEQILNRILPTLILQPKTADERQRLQKMAVDEPEWGYLHAGAGLLSESGADLDNMSLDEIIDIGMWLETSISKDTVPASYVHYFKLPAMIHAVLTNSHQAVVAESDKKAMASVYHAYFDHLTQHHNNHNPFIQLSNLSQNWQSRPALARQQLKENDIDESWLNNYLYKNSKVEYQNRQGETVLLPNIDAVFEKQNQQLADFSKQTELALLPQIFNSLKETEQRFLESAKIELVKAEFNARDSIRGVPLSASAWQGIMAAGALITPVPDSIDMLKCTFNGEERIYALQKEPNTKIGRYNLSRVDNNKNDILDLFPHDPAIRTDNEYQLKFHSASLLKKTAEKPQVLIDKLATLHRDKLVNKLQQEGYQETTRQKVDAFFLSLIPFYTVITEAQQGNTGKAVQAALWDIAGFLPFIGLTVHIGGRFSIATGEAALNGLQTALKQATFRQALSEGGKQLIKSGIPHVANSLPPNVVAKLSTAFLRSADPGFELLASGGIKGINALKKAASQSKIEISGLNKLRKALEKKASDFPLTPTEKIDIETAYRPDLAKEVSVINIGHERGNAIYVQVNPATGEPFGRKYLRDANGNLELAPVPIGERLYHLKTQGLGGLGSKMAERLWGEQEDVLKPLKKMTLNQLRKKLAQSQNGKGIYIYRKDLSNLDVSRIFNEKIEISSIAIDDCKLSEINLKNANLHRVSLTKSVLNKANLIEANLSRVSLVQTNLAEANLNKAVLDTVNLEWGFLDRANLTDASLKNINLKYAKLREADLTGVTMENVILINTDFTKANLSHASLKQVSILGANFSGAKLDNTVDTFTLKLPKWDETNLDLELNHFTNSRNSILTAIDSIDNQYSALKTKLALQLIDSLNRPTINLTHVRLQMLDILAKEPFIKNPAINQFVDKLMGDFLENNALQLLSKLETNPQITNIFIKYFDQKPELMVSEAFNSAFIQTILAARTKGTNEVKTAAQQLYKKYLDLPAIQQQLQHAEIQGIFGNYAGHADWADNQATNYLLLSPTKPGRVLLVAENDLYQMLHPNEETKWNNIFLFQDGKNLSPAEYSLQQCYKQEFPLFASPFSYNLNQYLFDNLIESLNLGNRLKPLFLNAQKSNTFAIKLVYDFDHQELSTIFSRVLDFEQGYILKNQNYNQIINLYNLTSSSNRKKAEHLFSLSTVFTRYSSSAIFGIEEDSPVMLRYYAYALLEKAHKLDPSLIGQNTFNDWKNRLLGQNGAFTCSAILADKMTIYANEHCKHTLQKIIPPAWR</sequence>
<name>A0ABY8P3L8_9GAMM</name>
<keyword evidence="8" id="KW-0808">Transferase</keyword>
<evidence type="ECO:0000256" key="11">
    <source>
        <dbReference type="ARBA" id="ARBA00022843"/>
    </source>
</evidence>
<evidence type="ECO:0000256" key="13">
    <source>
        <dbReference type="ARBA" id="ARBA00029915"/>
    </source>
</evidence>
<comment type="catalytic activity">
    <reaction evidence="1">
        <text>S-ubiquitinyl-[E2 ubiquitin-conjugating enzyme]-L-cysteine + [acceptor protein]-L-lysine = [E2 ubiquitin-conjugating enzyme]-L-cysteine + N(6)-ubiquitinyl-[acceptor protein]-L-lysine.</text>
        <dbReference type="EC" id="2.3.2.26"/>
    </reaction>
</comment>
<keyword evidence="11" id="KW-0832">Ubl conjugation</keyword>
<gene>
    <name evidence="19" type="ORF">QG404_04115</name>
</gene>
<dbReference type="Gene3D" id="3.40.1850.10">
    <property type="entry name" value="HECT-like ubiquitin ligase"/>
    <property type="match status" value="1"/>
</dbReference>
<dbReference type="InterPro" id="IPR025726">
    <property type="entry name" value="SopA-like_central"/>
</dbReference>
<evidence type="ECO:0000256" key="5">
    <source>
        <dbReference type="ARBA" id="ARBA00012485"/>
    </source>
</evidence>
<dbReference type="Gene3D" id="1.25.40.300">
    <property type="entry name" value="Putative secreted effector protein"/>
    <property type="match status" value="1"/>
</dbReference>
<keyword evidence="12" id="KW-0843">Virulence</keyword>
<feature type="region of interest" description="Disordered" evidence="16">
    <location>
        <begin position="33"/>
        <end position="55"/>
    </location>
</feature>
<dbReference type="Pfam" id="PF13979">
    <property type="entry name" value="SopA_C"/>
    <property type="match status" value="1"/>
</dbReference>
<dbReference type="PANTHER" id="PTHR47485:SF1">
    <property type="entry name" value="THYLAKOID LUMENAL 17.4 KDA PROTEIN, CHLOROPLASTIC"/>
    <property type="match status" value="1"/>
</dbReference>
<keyword evidence="9" id="KW-0677">Repeat</keyword>
<evidence type="ECO:0000256" key="2">
    <source>
        <dbReference type="ARBA" id="ARBA00004340"/>
    </source>
</evidence>
<dbReference type="Pfam" id="PF00805">
    <property type="entry name" value="Pentapeptide"/>
    <property type="match status" value="2"/>
</dbReference>
<dbReference type="Gene3D" id="2.160.20.80">
    <property type="entry name" value="E3 ubiquitin-protein ligase SopA"/>
    <property type="match status" value="1"/>
</dbReference>
<feature type="domain" description="E3 ubiquitin-protein ligase SopA-like catalytic" evidence="17">
    <location>
        <begin position="1367"/>
        <end position="1529"/>
    </location>
</feature>
<evidence type="ECO:0000313" key="19">
    <source>
        <dbReference type="EMBL" id="WGO84092.1"/>
    </source>
</evidence>